<sequence>MKKYIILFILFSGIVNTIHAQIKIQGTVKQHEDENIYLSYWVDRKKQIDTVQIEKNGKFIYQNEQYIPEILSIAGEEMPLYLQPGDEINMTVNMQKDGVKRIIFKGDRAAENNYQYAFSQLGQLRKWLTSVENIPFKAYQVKIKENVSVAEERLKRVSDEKLRKTWTQLQNVVPLYLGLDYYQTNQAKANTDQDFITFIQSIDLTDSCKADYNVISGVIHWYMDKSNNSNTGNTSIHYLETIENVISDQSTRNRHTTEYMELQLKGAKNPNIQEIFDKYKAICTDTALVAGCQKKLDVYLNYFKIRNGVMAPDFEMIGIDGQKVRLSDFKGKMVYIDVWATWCAPCKAEIPHVATLHEQFKDDNRIEFISISVDTKTKVWKKMVEEKDLAWQQFIVEGGTDSFFYKEYAIEFIPRFMLIDKNGKIVEVNYMKPSTLGCADNLKSLLNK</sequence>
<keyword evidence="4" id="KW-0676">Redox-active center</keyword>
<evidence type="ECO:0000313" key="8">
    <source>
        <dbReference type="Proteomes" id="UP000576368"/>
    </source>
</evidence>
<dbReference type="Pfam" id="PF00578">
    <property type="entry name" value="AhpC-TSA"/>
    <property type="match status" value="1"/>
</dbReference>
<evidence type="ECO:0000256" key="1">
    <source>
        <dbReference type="ARBA" id="ARBA00004196"/>
    </source>
</evidence>
<dbReference type="GO" id="GO:0016853">
    <property type="term" value="F:isomerase activity"/>
    <property type="evidence" value="ECO:0007669"/>
    <property type="project" value="UniProtKB-KW"/>
</dbReference>
<dbReference type="Pfam" id="PF14289">
    <property type="entry name" value="DUF4369"/>
    <property type="match status" value="1"/>
</dbReference>
<feature type="domain" description="Thioredoxin" evidence="5">
    <location>
        <begin position="305"/>
        <end position="448"/>
    </location>
</feature>
<dbReference type="EMBL" id="CP043839">
    <property type="protein sequence ID" value="WOF12395.1"/>
    <property type="molecule type" value="Genomic_DNA"/>
</dbReference>
<accession>A0A7X5YFE8</accession>
<proteinExistence type="predicted"/>
<keyword evidence="3" id="KW-1015">Disulfide bond</keyword>
<dbReference type="PANTHER" id="PTHR42852:SF6">
    <property type="entry name" value="THIOL:DISULFIDE INTERCHANGE PROTEIN DSBE"/>
    <property type="match status" value="1"/>
</dbReference>
<evidence type="ECO:0000256" key="4">
    <source>
        <dbReference type="ARBA" id="ARBA00023284"/>
    </source>
</evidence>
<dbReference type="EMBL" id="JAATLI010000015">
    <property type="protein sequence ID" value="NJC20155.1"/>
    <property type="molecule type" value="Genomic_DNA"/>
</dbReference>
<dbReference type="Proteomes" id="UP000576368">
    <property type="component" value="Unassembled WGS sequence"/>
</dbReference>
<evidence type="ECO:0000313" key="6">
    <source>
        <dbReference type="EMBL" id="NJC20155.1"/>
    </source>
</evidence>
<organism evidence="6 8">
    <name type="scientific">Butyricimonas paravirosa</name>
    <dbReference type="NCBI Taxonomy" id="1472417"/>
    <lineage>
        <taxon>Bacteria</taxon>
        <taxon>Pseudomonadati</taxon>
        <taxon>Bacteroidota</taxon>
        <taxon>Bacteroidia</taxon>
        <taxon>Bacteroidales</taxon>
        <taxon>Odoribacteraceae</taxon>
        <taxon>Butyricimonas</taxon>
    </lineage>
</organism>
<dbReference type="PROSITE" id="PS51352">
    <property type="entry name" value="THIOREDOXIN_2"/>
    <property type="match status" value="1"/>
</dbReference>
<dbReference type="GeneID" id="86891427"/>
<reference evidence="6 8" key="2">
    <citation type="submission" date="2020-03" db="EMBL/GenBank/DDBJ databases">
        <title>Genomic Encyclopedia of Type Strains, Phase IV (KMG-IV): sequencing the most valuable type-strain genomes for metagenomic binning, comparative biology and taxonomic classification.</title>
        <authorList>
            <person name="Goeker M."/>
        </authorList>
    </citation>
    <scope>NUCLEOTIDE SEQUENCE [LARGE SCALE GENOMIC DNA]</scope>
    <source>
        <strain evidence="6 8">DSM 105722</strain>
    </source>
</reference>
<dbReference type="InterPro" id="IPR050553">
    <property type="entry name" value="Thioredoxin_ResA/DsbE_sf"/>
</dbReference>
<dbReference type="InterPro" id="IPR025380">
    <property type="entry name" value="DUF4369"/>
</dbReference>
<name>A0A7X5YFE8_9BACT</name>
<dbReference type="RefSeq" id="WP_118305149.1">
    <property type="nucleotide sequence ID" value="NZ_BMPA01000014.1"/>
</dbReference>
<evidence type="ECO:0000259" key="5">
    <source>
        <dbReference type="PROSITE" id="PS51352"/>
    </source>
</evidence>
<reference evidence="7 9" key="1">
    <citation type="submission" date="2019-09" db="EMBL/GenBank/DDBJ databases">
        <title>Butyricimonas paravirosa DSM 105722 (=214-4 = JCM 18677 = CCUG 65563).</title>
        <authorList>
            <person name="Le Roy T."/>
            <person name="Cani P.D."/>
        </authorList>
    </citation>
    <scope>NUCLEOTIDE SEQUENCE [LARGE SCALE GENOMIC DNA]</scope>
    <source>
        <strain evidence="7 9">DSM 105722</strain>
    </source>
</reference>
<dbReference type="AlphaFoldDB" id="A0A7X5YFE8"/>
<dbReference type="CDD" id="cd02966">
    <property type="entry name" value="TlpA_like_family"/>
    <property type="match status" value="1"/>
</dbReference>
<protein>
    <submittedName>
        <fullName evidence="7">AhpC/TSA family protein</fullName>
    </submittedName>
    <submittedName>
        <fullName evidence="6">Thiol-disulfide isomerase/thioredoxin</fullName>
    </submittedName>
</protein>
<dbReference type="Gene3D" id="3.40.30.10">
    <property type="entry name" value="Glutaredoxin"/>
    <property type="match status" value="1"/>
</dbReference>
<dbReference type="InterPro" id="IPR013766">
    <property type="entry name" value="Thioredoxin_domain"/>
</dbReference>
<keyword evidence="2" id="KW-0201">Cytochrome c-type biogenesis</keyword>
<evidence type="ECO:0000313" key="7">
    <source>
        <dbReference type="EMBL" id="WOF12395.1"/>
    </source>
</evidence>
<gene>
    <name evidence="7" type="ORF">F1644_09015</name>
    <name evidence="6" type="ORF">GGR15_003798</name>
</gene>
<dbReference type="GO" id="GO:0030313">
    <property type="term" value="C:cell envelope"/>
    <property type="evidence" value="ECO:0007669"/>
    <property type="project" value="UniProtKB-SubCell"/>
</dbReference>
<dbReference type="InterPro" id="IPR036249">
    <property type="entry name" value="Thioredoxin-like_sf"/>
</dbReference>
<dbReference type="GO" id="GO:0016209">
    <property type="term" value="F:antioxidant activity"/>
    <property type="evidence" value="ECO:0007669"/>
    <property type="project" value="InterPro"/>
</dbReference>
<dbReference type="SUPFAM" id="SSF52833">
    <property type="entry name" value="Thioredoxin-like"/>
    <property type="match status" value="1"/>
</dbReference>
<dbReference type="GO" id="GO:0017004">
    <property type="term" value="P:cytochrome complex assembly"/>
    <property type="evidence" value="ECO:0007669"/>
    <property type="project" value="UniProtKB-KW"/>
</dbReference>
<dbReference type="Proteomes" id="UP001302374">
    <property type="component" value="Chromosome"/>
</dbReference>
<keyword evidence="9" id="KW-1185">Reference proteome</keyword>
<evidence type="ECO:0000256" key="2">
    <source>
        <dbReference type="ARBA" id="ARBA00022748"/>
    </source>
</evidence>
<evidence type="ECO:0000313" key="9">
    <source>
        <dbReference type="Proteomes" id="UP001302374"/>
    </source>
</evidence>
<evidence type="ECO:0000256" key="3">
    <source>
        <dbReference type="ARBA" id="ARBA00023157"/>
    </source>
</evidence>
<comment type="subcellular location">
    <subcellularLocation>
        <location evidence="1">Cell envelope</location>
    </subcellularLocation>
</comment>
<dbReference type="PANTHER" id="PTHR42852">
    <property type="entry name" value="THIOL:DISULFIDE INTERCHANGE PROTEIN DSBE"/>
    <property type="match status" value="1"/>
</dbReference>
<dbReference type="GO" id="GO:0016491">
    <property type="term" value="F:oxidoreductase activity"/>
    <property type="evidence" value="ECO:0007669"/>
    <property type="project" value="InterPro"/>
</dbReference>
<keyword evidence="6" id="KW-0413">Isomerase</keyword>
<dbReference type="InterPro" id="IPR000866">
    <property type="entry name" value="AhpC/TSA"/>
</dbReference>